<protein>
    <recommendedName>
        <fullName evidence="2">PH domain-containing protein</fullName>
    </recommendedName>
</protein>
<evidence type="ECO:0000313" key="4">
    <source>
        <dbReference type="Proteomes" id="UP000831786"/>
    </source>
</evidence>
<sequence length="175" mass="18062">MSAEVFIAVMAAIAAVILAAMWLGWRARSRRDAGIDVGAAELAGAPLAAFPHAGYVSTTPAGAPFQRLAIPGLRYKGFADVTVRADGVEIAVTGEAPIGIPADRITGTGTAGGRVGKAVERDGLSLLRWRAAGSAVPELESGFRFTGPEEQLRFAEAVAAIAPHQTHTNASQEDA</sequence>
<proteinExistence type="predicted"/>
<organism evidence="3 4">
    <name type="scientific">Leucobacter allii</name>
    <dbReference type="NCBI Taxonomy" id="2932247"/>
    <lineage>
        <taxon>Bacteria</taxon>
        <taxon>Bacillati</taxon>
        <taxon>Actinomycetota</taxon>
        <taxon>Actinomycetes</taxon>
        <taxon>Micrococcales</taxon>
        <taxon>Microbacteriaceae</taxon>
        <taxon>Leucobacter</taxon>
    </lineage>
</organism>
<keyword evidence="1" id="KW-0472">Membrane</keyword>
<reference evidence="3 4" key="1">
    <citation type="submission" date="2022-04" db="EMBL/GenBank/DDBJ databases">
        <title>Leucobacter sp. isolated from rhizosphere of garlic.</title>
        <authorList>
            <person name="Won M."/>
            <person name="Lee C.-M."/>
            <person name="Woen H.-Y."/>
            <person name="Kwon S.-W."/>
        </authorList>
    </citation>
    <scope>NUCLEOTIDE SEQUENCE [LARGE SCALE GENOMIC DNA]</scope>
    <source>
        <strain evidence="3 4">H21R-40</strain>
    </source>
</reference>
<dbReference type="EMBL" id="CP095045">
    <property type="protein sequence ID" value="UOQ58672.1"/>
    <property type="molecule type" value="Genomic_DNA"/>
</dbReference>
<feature type="domain" description="PH" evidence="2">
    <location>
        <begin position="44"/>
        <end position="157"/>
    </location>
</feature>
<dbReference type="RefSeq" id="WP_244729778.1">
    <property type="nucleotide sequence ID" value="NZ_CP095045.1"/>
</dbReference>
<keyword evidence="1" id="KW-0812">Transmembrane</keyword>
<feature type="transmembrane region" description="Helical" evidence="1">
    <location>
        <begin position="6"/>
        <end position="25"/>
    </location>
</feature>
<name>A0ABY4FQX5_9MICO</name>
<dbReference type="InterPro" id="IPR057446">
    <property type="entry name" value="PH_bac"/>
</dbReference>
<accession>A0ABY4FQX5</accession>
<gene>
    <name evidence="3" type="ORF">MUN78_07580</name>
</gene>
<keyword evidence="1" id="KW-1133">Transmembrane helix</keyword>
<evidence type="ECO:0000259" key="2">
    <source>
        <dbReference type="Pfam" id="PF25362"/>
    </source>
</evidence>
<dbReference type="Pfam" id="PF25362">
    <property type="entry name" value="bPH_11"/>
    <property type="match status" value="1"/>
</dbReference>
<evidence type="ECO:0000313" key="3">
    <source>
        <dbReference type="EMBL" id="UOQ58672.1"/>
    </source>
</evidence>
<evidence type="ECO:0000256" key="1">
    <source>
        <dbReference type="SAM" id="Phobius"/>
    </source>
</evidence>
<keyword evidence="4" id="KW-1185">Reference proteome</keyword>
<dbReference type="Proteomes" id="UP000831786">
    <property type="component" value="Chromosome"/>
</dbReference>